<dbReference type="Proteomes" id="UP000187283">
    <property type="component" value="Unassembled WGS sequence"/>
</dbReference>
<keyword evidence="2" id="KW-0732">Signal</keyword>
<feature type="signal peptide" evidence="2">
    <location>
        <begin position="1"/>
        <end position="20"/>
    </location>
</feature>
<protein>
    <submittedName>
        <fullName evidence="3">Uncharacterized protein</fullName>
    </submittedName>
</protein>
<comment type="caution">
    <text evidence="3">The sequence shown here is derived from an EMBL/GenBank/DDBJ whole genome shotgun (WGS) entry which is preliminary data.</text>
</comment>
<proteinExistence type="predicted"/>
<evidence type="ECO:0000313" key="3">
    <source>
        <dbReference type="EMBL" id="OMJ11971.1"/>
    </source>
</evidence>
<feature type="non-terminal residue" evidence="3">
    <location>
        <position position="182"/>
    </location>
</feature>
<evidence type="ECO:0000256" key="1">
    <source>
        <dbReference type="SAM" id="MobiDB-lite"/>
    </source>
</evidence>
<evidence type="ECO:0000256" key="2">
    <source>
        <dbReference type="SAM" id="SignalP"/>
    </source>
</evidence>
<dbReference type="EMBL" id="LSSN01004195">
    <property type="protein sequence ID" value="OMJ11971.1"/>
    <property type="molecule type" value="Genomic_DNA"/>
</dbReference>
<sequence length="182" mass="20182">MKSSIYTLFSVAIFAASVSANSESNLGNDMNSENEINRFGRGYHGRSLYNRGYGYRRPVVVAAPVVGEPVVEAANIDQNENLSENETNSEGIENDMNSENETNSEDIENDMNSENEANSEDIENDMNSENEINRFGRGYHGRSLYNRGYGYRRPVVVAAPVVGEPVVEAANIDQNENLSENE</sequence>
<accession>A0A1R1XBG3</accession>
<feature type="region of interest" description="Disordered" evidence="1">
    <location>
        <begin position="76"/>
        <end position="138"/>
    </location>
</feature>
<dbReference type="AlphaFoldDB" id="A0A1R1XBG3"/>
<feature type="compositionally biased region" description="Acidic residues" evidence="1">
    <location>
        <begin position="92"/>
        <end position="128"/>
    </location>
</feature>
<reference evidence="3 4" key="1">
    <citation type="submission" date="2017-01" db="EMBL/GenBank/DDBJ databases">
        <authorList>
            <person name="Mah S.A."/>
            <person name="Swanson W.J."/>
            <person name="Moy G.W."/>
            <person name="Vacquier V.D."/>
        </authorList>
    </citation>
    <scope>NUCLEOTIDE SEQUENCE [LARGE SCALE GENOMIC DNA]</scope>
    <source>
        <strain evidence="3 4">GSMNP</strain>
    </source>
</reference>
<evidence type="ECO:0000313" key="4">
    <source>
        <dbReference type="Proteomes" id="UP000187283"/>
    </source>
</evidence>
<name>A0A1R1XBG3_9FUNG</name>
<feature type="compositionally biased region" description="Low complexity" evidence="1">
    <location>
        <begin position="76"/>
        <end position="90"/>
    </location>
</feature>
<organism evidence="3 4">
    <name type="scientific">Smittium culicis</name>
    <dbReference type="NCBI Taxonomy" id="133412"/>
    <lineage>
        <taxon>Eukaryota</taxon>
        <taxon>Fungi</taxon>
        <taxon>Fungi incertae sedis</taxon>
        <taxon>Zoopagomycota</taxon>
        <taxon>Kickxellomycotina</taxon>
        <taxon>Harpellomycetes</taxon>
        <taxon>Harpellales</taxon>
        <taxon>Legeriomycetaceae</taxon>
        <taxon>Smittium</taxon>
    </lineage>
</organism>
<feature type="chain" id="PRO_5012955200" evidence="2">
    <location>
        <begin position="21"/>
        <end position="182"/>
    </location>
</feature>
<keyword evidence="4" id="KW-1185">Reference proteome</keyword>
<gene>
    <name evidence="3" type="ORF">AYI70_g9383</name>
</gene>